<dbReference type="AlphaFoldDB" id="A0A938YPP0"/>
<evidence type="ECO:0000256" key="5">
    <source>
        <dbReference type="ARBA" id="ARBA00022741"/>
    </source>
</evidence>
<comment type="catalytic activity">
    <reaction evidence="10">
        <text>a polar amino acid(out) + ATP + H2O = a polar amino acid(in) + ADP + phosphate + H(+)</text>
        <dbReference type="Rhea" id="RHEA:14673"/>
        <dbReference type="ChEBI" id="CHEBI:15377"/>
        <dbReference type="ChEBI" id="CHEBI:15378"/>
        <dbReference type="ChEBI" id="CHEBI:30616"/>
        <dbReference type="ChEBI" id="CHEBI:43474"/>
        <dbReference type="ChEBI" id="CHEBI:62031"/>
        <dbReference type="ChEBI" id="CHEBI:456216"/>
        <dbReference type="EC" id="7.4.2.1"/>
    </reaction>
    <physiologicalReaction direction="left-to-right" evidence="10">
        <dbReference type="Rhea" id="RHEA:14674"/>
    </physiologicalReaction>
</comment>
<dbReference type="GO" id="GO:0015426">
    <property type="term" value="F:ATPase-coupled polar amino acid-transporter activity"/>
    <property type="evidence" value="ECO:0007669"/>
    <property type="project" value="UniProtKB-EC"/>
</dbReference>
<feature type="region of interest" description="Disordered" evidence="11">
    <location>
        <begin position="1"/>
        <end position="21"/>
    </location>
</feature>
<keyword evidence="6 13" id="KW-0067">ATP-binding</keyword>
<name>A0A938YPP0_9ACTN</name>
<dbReference type="InterPro" id="IPR027417">
    <property type="entry name" value="P-loop_NTPase"/>
</dbReference>
<evidence type="ECO:0000256" key="11">
    <source>
        <dbReference type="SAM" id="MobiDB-lite"/>
    </source>
</evidence>
<feature type="compositionally biased region" description="Low complexity" evidence="11">
    <location>
        <begin position="1"/>
        <end position="15"/>
    </location>
</feature>
<evidence type="ECO:0000313" key="13">
    <source>
        <dbReference type="EMBL" id="MBM9476933.1"/>
    </source>
</evidence>
<keyword evidence="14" id="KW-1185">Reference proteome</keyword>
<dbReference type="EC" id="7.4.2.1" evidence="9"/>
<dbReference type="Pfam" id="PF00005">
    <property type="entry name" value="ABC_tran"/>
    <property type="match status" value="1"/>
</dbReference>
<evidence type="ECO:0000256" key="2">
    <source>
        <dbReference type="ARBA" id="ARBA00005417"/>
    </source>
</evidence>
<evidence type="ECO:0000256" key="10">
    <source>
        <dbReference type="ARBA" id="ARBA00047624"/>
    </source>
</evidence>
<keyword evidence="5" id="KW-0547">Nucleotide-binding</keyword>
<keyword evidence="7" id="KW-0029">Amino-acid transport</keyword>
<dbReference type="SUPFAM" id="SSF52540">
    <property type="entry name" value="P-loop containing nucleoside triphosphate hydrolases"/>
    <property type="match status" value="1"/>
</dbReference>
<evidence type="ECO:0000256" key="7">
    <source>
        <dbReference type="ARBA" id="ARBA00022970"/>
    </source>
</evidence>
<keyword evidence="8" id="KW-0472">Membrane</keyword>
<dbReference type="InterPro" id="IPR003593">
    <property type="entry name" value="AAA+_ATPase"/>
</dbReference>
<evidence type="ECO:0000313" key="14">
    <source>
        <dbReference type="Proteomes" id="UP000663801"/>
    </source>
</evidence>
<evidence type="ECO:0000256" key="3">
    <source>
        <dbReference type="ARBA" id="ARBA00022448"/>
    </source>
</evidence>
<dbReference type="PROSITE" id="PS50893">
    <property type="entry name" value="ABC_TRANSPORTER_2"/>
    <property type="match status" value="1"/>
</dbReference>
<dbReference type="RefSeq" id="WP_205257048.1">
    <property type="nucleotide sequence ID" value="NZ_BAAAPV010000001.1"/>
</dbReference>
<dbReference type="PIRSF" id="PIRSF039085">
    <property type="entry name" value="ABC_ATPase_HisP"/>
    <property type="match status" value="1"/>
</dbReference>
<dbReference type="GO" id="GO:0005886">
    <property type="term" value="C:plasma membrane"/>
    <property type="evidence" value="ECO:0007669"/>
    <property type="project" value="UniProtKB-SubCell"/>
</dbReference>
<dbReference type="PROSITE" id="PS00211">
    <property type="entry name" value="ABC_TRANSPORTER_1"/>
    <property type="match status" value="1"/>
</dbReference>
<comment type="caution">
    <text evidence="13">The sequence shown here is derived from an EMBL/GenBank/DDBJ whole genome shotgun (WGS) entry which is preliminary data.</text>
</comment>
<dbReference type="GO" id="GO:0005524">
    <property type="term" value="F:ATP binding"/>
    <property type="evidence" value="ECO:0007669"/>
    <property type="project" value="UniProtKB-KW"/>
</dbReference>
<evidence type="ECO:0000256" key="4">
    <source>
        <dbReference type="ARBA" id="ARBA00022475"/>
    </source>
</evidence>
<dbReference type="EMBL" id="JAERWL010000009">
    <property type="protein sequence ID" value="MBM9476933.1"/>
    <property type="molecule type" value="Genomic_DNA"/>
</dbReference>
<dbReference type="FunFam" id="3.40.50.300:FF:000020">
    <property type="entry name" value="Amino acid ABC transporter ATP-binding component"/>
    <property type="match status" value="1"/>
</dbReference>
<protein>
    <recommendedName>
        <fullName evidence="9">ABC-type polar-amino-acid transporter</fullName>
        <ecNumber evidence="9">7.4.2.1</ecNumber>
    </recommendedName>
</protein>
<dbReference type="PANTHER" id="PTHR43166">
    <property type="entry name" value="AMINO ACID IMPORT ATP-BINDING PROTEIN"/>
    <property type="match status" value="1"/>
</dbReference>
<dbReference type="InterPro" id="IPR050086">
    <property type="entry name" value="MetN_ABC_transporter-like"/>
</dbReference>
<dbReference type="InterPro" id="IPR003439">
    <property type="entry name" value="ABC_transporter-like_ATP-bd"/>
</dbReference>
<reference evidence="13" key="1">
    <citation type="submission" date="2021-01" db="EMBL/GenBank/DDBJ databases">
        <title>KCTC 19127 draft genome.</title>
        <authorList>
            <person name="An D."/>
        </authorList>
    </citation>
    <scope>NUCLEOTIDE SEQUENCE</scope>
    <source>
        <strain evidence="13">KCTC 19127</strain>
    </source>
</reference>
<evidence type="ECO:0000259" key="12">
    <source>
        <dbReference type="PROSITE" id="PS50893"/>
    </source>
</evidence>
<dbReference type="InterPro" id="IPR017871">
    <property type="entry name" value="ABC_transporter-like_CS"/>
</dbReference>
<sequence>MSSSTSPSNTSSTSPAGRLSSRPAISVQNLKKSFGAIEVLKDINVEIATGEVVCVIGPSGSGKSTLLRCVNLLETPTAGKIFIGDDEMTDPDVDLDKVRTRVGMVFQSFNLFPHLTVLRNLTVAQTKVLKRSKEEAEKIAMSTLTRVGLAEKAQAYPAQLSGGQQQRVAIARSLSMSPELMLFDEPTSALDPELVGEVLAVMKGLAKEGMTMMVVTHEMAFARDVADRVIFMDGGYIVEQGPPDECIGNPQNERTKSFLSRVLNPTQVEPGDSFPAPPAPIDVAAGAPLTSPLDTNLNRGI</sequence>
<dbReference type="CDD" id="cd03262">
    <property type="entry name" value="ABC_HisP_GlnQ"/>
    <property type="match status" value="1"/>
</dbReference>
<dbReference type="Proteomes" id="UP000663801">
    <property type="component" value="Unassembled WGS sequence"/>
</dbReference>
<dbReference type="PANTHER" id="PTHR43166:SF9">
    <property type="entry name" value="GLUTAMATE_ASPARTATE IMPORT ATP-BINDING PROTEIN GLTL"/>
    <property type="match status" value="1"/>
</dbReference>
<feature type="region of interest" description="Disordered" evidence="11">
    <location>
        <begin position="267"/>
        <end position="289"/>
    </location>
</feature>
<gene>
    <name evidence="13" type="ORF">JL107_10790</name>
</gene>
<keyword evidence="3" id="KW-0813">Transport</keyword>
<feature type="domain" description="ABC transporter" evidence="12">
    <location>
        <begin position="25"/>
        <end position="259"/>
    </location>
</feature>
<dbReference type="GO" id="GO:0016887">
    <property type="term" value="F:ATP hydrolysis activity"/>
    <property type="evidence" value="ECO:0007669"/>
    <property type="project" value="InterPro"/>
</dbReference>
<evidence type="ECO:0000256" key="8">
    <source>
        <dbReference type="ARBA" id="ARBA00023136"/>
    </source>
</evidence>
<organism evidence="13 14">
    <name type="scientific">Nakamurella flavida</name>
    <dbReference type="NCBI Taxonomy" id="363630"/>
    <lineage>
        <taxon>Bacteria</taxon>
        <taxon>Bacillati</taxon>
        <taxon>Actinomycetota</taxon>
        <taxon>Actinomycetes</taxon>
        <taxon>Nakamurellales</taxon>
        <taxon>Nakamurellaceae</taxon>
        <taxon>Nakamurella</taxon>
    </lineage>
</organism>
<dbReference type="InterPro" id="IPR030679">
    <property type="entry name" value="ABC_ATPase_HisP-typ"/>
</dbReference>
<keyword evidence="4" id="KW-1003">Cell membrane</keyword>
<evidence type="ECO:0000256" key="9">
    <source>
        <dbReference type="ARBA" id="ARBA00038850"/>
    </source>
</evidence>
<accession>A0A938YPP0</accession>
<evidence type="ECO:0000256" key="1">
    <source>
        <dbReference type="ARBA" id="ARBA00004202"/>
    </source>
</evidence>
<dbReference type="SMART" id="SM00382">
    <property type="entry name" value="AAA"/>
    <property type="match status" value="1"/>
</dbReference>
<comment type="subcellular location">
    <subcellularLocation>
        <location evidence="1">Cell membrane</location>
        <topology evidence="1">Peripheral membrane protein</topology>
    </subcellularLocation>
</comment>
<proteinExistence type="inferred from homology"/>
<comment type="similarity">
    <text evidence="2">Belongs to the ABC transporter superfamily.</text>
</comment>
<dbReference type="Gene3D" id="3.40.50.300">
    <property type="entry name" value="P-loop containing nucleotide triphosphate hydrolases"/>
    <property type="match status" value="1"/>
</dbReference>
<evidence type="ECO:0000256" key="6">
    <source>
        <dbReference type="ARBA" id="ARBA00022840"/>
    </source>
</evidence>